<evidence type="ECO:0000256" key="6">
    <source>
        <dbReference type="SAM" id="Phobius"/>
    </source>
</evidence>
<feature type="transmembrane region" description="Helical" evidence="6">
    <location>
        <begin position="434"/>
        <end position="459"/>
    </location>
</feature>
<evidence type="ECO:0000256" key="2">
    <source>
        <dbReference type="ARBA" id="ARBA00022692"/>
    </source>
</evidence>
<organism evidence="8 9">
    <name type="scientific">Marasmius oreades</name>
    <name type="common">fairy-ring Marasmius</name>
    <dbReference type="NCBI Taxonomy" id="181124"/>
    <lineage>
        <taxon>Eukaryota</taxon>
        <taxon>Fungi</taxon>
        <taxon>Dikarya</taxon>
        <taxon>Basidiomycota</taxon>
        <taxon>Agaricomycotina</taxon>
        <taxon>Agaricomycetes</taxon>
        <taxon>Agaricomycetidae</taxon>
        <taxon>Agaricales</taxon>
        <taxon>Marasmiineae</taxon>
        <taxon>Marasmiaceae</taxon>
        <taxon>Marasmius</taxon>
    </lineage>
</organism>
<dbReference type="EMBL" id="CM032181">
    <property type="protein sequence ID" value="KAG7100261.1"/>
    <property type="molecule type" value="Genomic_DNA"/>
</dbReference>
<keyword evidence="3 6" id="KW-1133">Transmembrane helix</keyword>
<feature type="compositionally biased region" description="Low complexity" evidence="5">
    <location>
        <begin position="471"/>
        <end position="486"/>
    </location>
</feature>
<feature type="compositionally biased region" description="Polar residues" evidence="5">
    <location>
        <begin position="497"/>
        <end position="521"/>
    </location>
</feature>
<dbReference type="GO" id="GO:0016020">
    <property type="term" value="C:membrane"/>
    <property type="evidence" value="ECO:0007669"/>
    <property type="project" value="UniProtKB-SubCell"/>
</dbReference>
<evidence type="ECO:0000256" key="3">
    <source>
        <dbReference type="ARBA" id="ARBA00022989"/>
    </source>
</evidence>
<dbReference type="Gene3D" id="1.50.10.20">
    <property type="match status" value="1"/>
</dbReference>
<dbReference type="GeneID" id="66071110"/>
<comment type="caution">
    <text evidence="8">The sequence shown here is derived from an EMBL/GenBank/DDBJ whole genome shotgun (WGS) entry which is preliminary data.</text>
</comment>
<dbReference type="GO" id="GO:0071944">
    <property type="term" value="C:cell periphery"/>
    <property type="evidence" value="ECO:0007669"/>
    <property type="project" value="UniProtKB-ARBA"/>
</dbReference>
<evidence type="ECO:0000313" key="8">
    <source>
        <dbReference type="EMBL" id="KAG7100261.1"/>
    </source>
</evidence>
<name>A0A9P7V4T3_9AGAR</name>
<sequence length="572" mass="62527">MMFAFTADSLSLFSFLLVCLEVATSASPTQSTSLPSTTPGKSDERPYEERVSLARAALDVGVNGGSTDASGTLAVGDIYETTPLLFSQLAEFDIITHNTTYRDLLKVQIPRATAEIVSSSYFVRFFLTIQDPRADDLAICLLITVIRLYLWDFGRAHCISDDDIRSKRIATKSLSLRSTCDGKTLVGGVFTTPDPKDGELEAASTSAFLILSTLLAEVTSNATYIEAATQTLQFLRNFAYFPSSDGVDDQRMIFALDDSDHPCHSNLLPHWYPITGDLIEGLSILGSIQNDTPTESLLQQTVNSSTLQRQGQRPDGILDNEVKETHYPTGDPYLVRGLATAYRRKRIDSGMTDYIKGFLNVQYEALLSNARLPGNLYGGSWIGPPDRKFSFRNQTYGAMVLVQAISLANDISSGGNYTSSNLPRPPKSTHPNKIGAIIGGVVGGVSFVAILLGVVVLLIRRRRRRNREGQEPSMSLPSPSISESSENGNGIEDGIENDSTSPISQSALRVKSRSNSIQEPTATAEGDPSRDVPLNEDTQVRYQDMSTAEMSQILNTRLRIESFNAEMPPAYE</sequence>
<keyword evidence="4 6" id="KW-0472">Membrane</keyword>
<comment type="subcellular location">
    <subcellularLocation>
        <location evidence="1">Membrane</location>
        <topology evidence="1">Single-pass membrane protein</topology>
    </subcellularLocation>
</comment>
<dbReference type="InterPro" id="IPR051694">
    <property type="entry name" value="Immunoregulatory_rcpt-like"/>
</dbReference>
<dbReference type="AlphaFoldDB" id="A0A9P7V4T3"/>
<evidence type="ECO:0000256" key="4">
    <source>
        <dbReference type="ARBA" id="ARBA00023136"/>
    </source>
</evidence>
<gene>
    <name evidence="8" type="ORF">E1B28_002034</name>
</gene>
<proteinExistence type="predicted"/>
<dbReference type="OrthoDB" id="3068171at2759"/>
<evidence type="ECO:0000313" key="9">
    <source>
        <dbReference type="Proteomes" id="UP001049176"/>
    </source>
</evidence>
<evidence type="ECO:0000256" key="5">
    <source>
        <dbReference type="SAM" id="MobiDB-lite"/>
    </source>
</evidence>
<feature type="chain" id="PRO_5040296931" evidence="7">
    <location>
        <begin position="27"/>
        <end position="572"/>
    </location>
</feature>
<keyword evidence="7" id="KW-0732">Signal</keyword>
<keyword evidence="2 6" id="KW-0812">Transmembrane</keyword>
<evidence type="ECO:0000256" key="7">
    <source>
        <dbReference type="SAM" id="SignalP"/>
    </source>
</evidence>
<dbReference type="RefSeq" id="XP_043016731.1">
    <property type="nucleotide sequence ID" value="XM_043148017.1"/>
</dbReference>
<reference evidence="8" key="1">
    <citation type="journal article" date="2021" name="Genome Biol. Evol.">
        <title>The assembled and annotated genome of the fairy-ring fungus Marasmius oreades.</title>
        <authorList>
            <person name="Hiltunen M."/>
            <person name="Ament-Velasquez S.L."/>
            <person name="Johannesson H."/>
        </authorList>
    </citation>
    <scope>NUCLEOTIDE SEQUENCE</scope>
    <source>
        <strain evidence="8">03SP1</strain>
    </source>
</reference>
<dbReference type="Proteomes" id="UP001049176">
    <property type="component" value="Chromosome 1"/>
</dbReference>
<feature type="signal peptide" evidence="7">
    <location>
        <begin position="1"/>
        <end position="26"/>
    </location>
</feature>
<evidence type="ECO:0000256" key="1">
    <source>
        <dbReference type="ARBA" id="ARBA00004167"/>
    </source>
</evidence>
<accession>A0A9P7V4T3</accession>
<protein>
    <submittedName>
        <fullName evidence="8">Uncharacterized protein</fullName>
    </submittedName>
</protein>
<dbReference type="PANTHER" id="PTHR15549">
    <property type="entry name" value="PAIRED IMMUNOGLOBULIN-LIKE TYPE 2 RECEPTOR"/>
    <property type="match status" value="1"/>
</dbReference>
<keyword evidence="9" id="KW-1185">Reference proteome</keyword>
<feature type="region of interest" description="Disordered" evidence="5">
    <location>
        <begin position="466"/>
        <end position="536"/>
    </location>
</feature>
<dbReference type="KEGG" id="more:E1B28_002034"/>